<evidence type="ECO:0000313" key="2">
    <source>
        <dbReference type="EMBL" id="GAA2414329.1"/>
    </source>
</evidence>
<accession>A0ABN3IU62</accession>
<keyword evidence="3" id="KW-1185">Reference proteome</keyword>
<dbReference type="Proteomes" id="UP001501231">
    <property type="component" value="Unassembled WGS sequence"/>
</dbReference>
<proteinExistence type="predicted"/>
<gene>
    <name evidence="2" type="ORF">GCM10010191_25320</name>
</gene>
<organism evidence="2 3">
    <name type="scientific">Actinomadura vinacea</name>
    <dbReference type="NCBI Taxonomy" id="115336"/>
    <lineage>
        <taxon>Bacteria</taxon>
        <taxon>Bacillati</taxon>
        <taxon>Actinomycetota</taxon>
        <taxon>Actinomycetes</taxon>
        <taxon>Streptosporangiales</taxon>
        <taxon>Thermomonosporaceae</taxon>
        <taxon>Actinomadura</taxon>
    </lineage>
</organism>
<name>A0ABN3IU62_9ACTN</name>
<protein>
    <submittedName>
        <fullName evidence="2">Uncharacterized protein</fullName>
    </submittedName>
</protein>
<dbReference type="EMBL" id="BAAARW010000011">
    <property type="protein sequence ID" value="GAA2414329.1"/>
    <property type="molecule type" value="Genomic_DNA"/>
</dbReference>
<comment type="caution">
    <text evidence="2">The sequence shown here is derived from an EMBL/GenBank/DDBJ whole genome shotgun (WGS) entry which is preliminary data.</text>
</comment>
<feature type="region of interest" description="Disordered" evidence="1">
    <location>
        <begin position="1"/>
        <end position="22"/>
    </location>
</feature>
<reference evidence="2 3" key="1">
    <citation type="journal article" date="2019" name="Int. J. Syst. Evol. Microbiol.">
        <title>The Global Catalogue of Microorganisms (GCM) 10K type strain sequencing project: providing services to taxonomists for standard genome sequencing and annotation.</title>
        <authorList>
            <consortium name="The Broad Institute Genomics Platform"/>
            <consortium name="The Broad Institute Genome Sequencing Center for Infectious Disease"/>
            <person name="Wu L."/>
            <person name="Ma J."/>
        </authorList>
    </citation>
    <scope>NUCLEOTIDE SEQUENCE [LARGE SCALE GENOMIC DNA]</scope>
    <source>
        <strain evidence="2 3">JCM 3325</strain>
    </source>
</reference>
<evidence type="ECO:0000256" key="1">
    <source>
        <dbReference type="SAM" id="MobiDB-lite"/>
    </source>
</evidence>
<sequence>MDDPLPPKAERRPPQTGIIGRMNGNDEMRRLFQEAGLGSPPVPAEMVSLVEQRGPWAFATRDINPMGMYMFQDYVFEVLTGPVDDYMAVSHAGHGANSYAISYHLVMGPLAVFAQTGWGGVYMDKEKSTADVRNLLNHCAELLDALQNSSLPAQRHDGRLVVAESTLRRSFCRWLDAPLTDKDAIWPWLDETPRYKQTPGGPHPALTQATHLLRTGQIPPN</sequence>
<evidence type="ECO:0000313" key="3">
    <source>
        <dbReference type="Proteomes" id="UP001501231"/>
    </source>
</evidence>